<feature type="transmembrane region" description="Helical" evidence="1">
    <location>
        <begin position="234"/>
        <end position="251"/>
    </location>
</feature>
<keyword evidence="3" id="KW-1185">Reference proteome</keyword>
<dbReference type="EMBL" id="MU150323">
    <property type="protein sequence ID" value="KAF9459126.1"/>
    <property type="molecule type" value="Genomic_DNA"/>
</dbReference>
<name>A0A9P6CB44_9AGAR</name>
<accession>A0A9P6CB44</accession>
<feature type="transmembrane region" description="Helical" evidence="1">
    <location>
        <begin position="131"/>
        <end position="153"/>
    </location>
</feature>
<keyword evidence="1" id="KW-1133">Transmembrane helix</keyword>
<proteinExistence type="predicted"/>
<feature type="transmembrane region" description="Helical" evidence="1">
    <location>
        <begin position="66"/>
        <end position="89"/>
    </location>
</feature>
<sequence>MSPTLSGASQSSFRNPDTYLNHLSPSKGARFEFDRNIYLSVLGATIWDVLIYIPEDIRILRKDVGLVSLCFIFSRVFIIAFLILSVLSYTHPIANCQAMNLGMAVISGLGAACTAILFLRRAQAVYLDNRIIRWAFFCLWLVYVGTLVVLPFGLHGSHLSHTNYCITNDKKDFIIGSKIMALLFDTIIFFAVSYKIAMPTNSGHNIFGLSWNRFFSGRTLSRFSRAVLQGGQQYYLIMVSINLGNIIVLYIREASAYRVMFTPLSLALGASMACRVYRNIKLFEERKQSTAPPVVSASVNFKFVKNTTPTVTLDHGLGGSHPHARSVTSINTASLDIAEDNYKELKPRGDTTV</sequence>
<protein>
    <submittedName>
        <fullName evidence="2">Uncharacterized protein</fullName>
    </submittedName>
</protein>
<feature type="transmembrane region" description="Helical" evidence="1">
    <location>
        <begin position="257"/>
        <end position="277"/>
    </location>
</feature>
<feature type="transmembrane region" description="Helical" evidence="1">
    <location>
        <begin position="173"/>
        <end position="192"/>
    </location>
</feature>
<feature type="transmembrane region" description="Helical" evidence="1">
    <location>
        <begin position="37"/>
        <end position="54"/>
    </location>
</feature>
<evidence type="ECO:0000313" key="2">
    <source>
        <dbReference type="EMBL" id="KAF9459126.1"/>
    </source>
</evidence>
<keyword evidence="1" id="KW-0812">Transmembrane</keyword>
<evidence type="ECO:0000313" key="3">
    <source>
        <dbReference type="Proteomes" id="UP000807353"/>
    </source>
</evidence>
<organism evidence="2 3">
    <name type="scientific">Collybia nuda</name>
    <dbReference type="NCBI Taxonomy" id="64659"/>
    <lineage>
        <taxon>Eukaryota</taxon>
        <taxon>Fungi</taxon>
        <taxon>Dikarya</taxon>
        <taxon>Basidiomycota</taxon>
        <taxon>Agaricomycotina</taxon>
        <taxon>Agaricomycetes</taxon>
        <taxon>Agaricomycetidae</taxon>
        <taxon>Agaricales</taxon>
        <taxon>Tricholomatineae</taxon>
        <taxon>Clitocybaceae</taxon>
        <taxon>Collybia</taxon>
    </lineage>
</organism>
<dbReference type="AlphaFoldDB" id="A0A9P6CB44"/>
<reference evidence="2" key="1">
    <citation type="submission" date="2020-11" db="EMBL/GenBank/DDBJ databases">
        <authorList>
            <consortium name="DOE Joint Genome Institute"/>
            <person name="Ahrendt S."/>
            <person name="Riley R."/>
            <person name="Andreopoulos W."/>
            <person name="Labutti K."/>
            <person name="Pangilinan J."/>
            <person name="Ruiz-Duenas F.J."/>
            <person name="Barrasa J.M."/>
            <person name="Sanchez-Garcia M."/>
            <person name="Camarero S."/>
            <person name="Miyauchi S."/>
            <person name="Serrano A."/>
            <person name="Linde D."/>
            <person name="Babiker R."/>
            <person name="Drula E."/>
            <person name="Ayuso-Fernandez I."/>
            <person name="Pacheco R."/>
            <person name="Padilla G."/>
            <person name="Ferreira P."/>
            <person name="Barriuso J."/>
            <person name="Kellner H."/>
            <person name="Castanera R."/>
            <person name="Alfaro M."/>
            <person name="Ramirez L."/>
            <person name="Pisabarro A.G."/>
            <person name="Kuo A."/>
            <person name="Tritt A."/>
            <person name="Lipzen A."/>
            <person name="He G."/>
            <person name="Yan M."/>
            <person name="Ng V."/>
            <person name="Cullen D."/>
            <person name="Martin F."/>
            <person name="Rosso M.-N."/>
            <person name="Henrissat B."/>
            <person name="Hibbett D."/>
            <person name="Martinez A.T."/>
            <person name="Grigoriev I.V."/>
        </authorList>
    </citation>
    <scope>NUCLEOTIDE SEQUENCE</scope>
    <source>
        <strain evidence="2">CBS 247.69</strain>
    </source>
</reference>
<dbReference type="Proteomes" id="UP000807353">
    <property type="component" value="Unassembled WGS sequence"/>
</dbReference>
<evidence type="ECO:0000256" key="1">
    <source>
        <dbReference type="SAM" id="Phobius"/>
    </source>
</evidence>
<comment type="caution">
    <text evidence="2">The sequence shown here is derived from an EMBL/GenBank/DDBJ whole genome shotgun (WGS) entry which is preliminary data.</text>
</comment>
<dbReference type="OrthoDB" id="3038990at2759"/>
<feature type="transmembrane region" description="Helical" evidence="1">
    <location>
        <begin position="101"/>
        <end position="119"/>
    </location>
</feature>
<gene>
    <name evidence="2" type="ORF">BDZ94DRAFT_1060100</name>
</gene>
<keyword evidence="1" id="KW-0472">Membrane</keyword>